<dbReference type="InterPro" id="IPR036259">
    <property type="entry name" value="MFS_trans_sf"/>
</dbReference>
<evidence type="ECO:0000256" key="1">
    <source>
        <dbReference type="ARBA" id="ARBA00004141"/>
    </source>
</evidence>
<dbReference type="PANTHER" id="PTHR23502:SF164">
    <property type="entry name" value="MAJOR FACILITATOR SUPERFAMILY (MFS) PROFILE DOMAIN-CONTAINING PROTEIN"/>
    <property type="match status" value="1"/>
</dbReference>
<sequence length="556" mass="61293">MDAPHSSDAVERAHNGEISVSPDLDKLPKMNVDALGRESSESSVFDGTARLATDGATVLIPSPSSDPQDPLNLPTWRKALIVGILTLYAVSGLCIISALGALIVFIAPEYIEAGISEEAISSLQTYPSLFLGVGNIISMPLAVAVGRRPILLLSTLLLFVGAVLCATNQSFAWHLGARCLVSFAGAQCQALVLLIIYDIYFLHQRASTFQWFSSAEVLFNSSLVIASAYMAEALGWRSWYWMFSILSGICFVLSFLFVPETYFERPLSAYRGEISDLNTVAEPASQPLPHYGATLTDQDKRVIDIQHHKPRTFRSDLRIFAVDVNWGKTVTTLKQIVQVFWFPHVLWVALLNGFFQGADVSIQITYGSMLVSPPYNWAKTSVSLIQLGQIFIAILCLPLLGWATDKTATWMARRRRDGMHEPENRLVNLVFPLLFNLMLTALYGDCVQNPGKYHWMLVVVTVNSYLLILLAGSTVGTTYLVDSHPMRAGAILVVIPVTRGLVSFGLSKRTVDYIANIGALNTFGIYTGVGFIFFLLGVGVFYHGKRMRAFCARWAV</sequence>
<dbReference type="AlphaFoldDB" id="A0A8H4IVU1"/>
<keyword evidence="2 6" id="KW-0812">Transmembrane</keyword>
<dbReference type="Proteomes" id="UP000572817">
    <property type="component" value="Unassembled WGS sequence"/>
</dbReference>
<dbReference type="EMBL" id="WWBZ02000033">
    <property type="protein sequence ID" value="KAF4307279.1"/>
    <property type="molecule type" value="Genomic_DNA"/>
</dbReference>
<feature type="transmembrane region" description="Helical" evidence="6">
    <location>
        <begin position="455"/>
        <end position="481"/>
    </location>
</feature>
<dbReference type="SUPFAM" id="SSF103473">
    <property type="entry name" value="MFS general substrate transporter"/>
    <property type="match status" value="1"/>
</dbReference>
<dbReference type="Gene3D" id="1.20.1250.20">
    <property type="entry name" value="MFS general substrate transporter like domains"/>
    <property type="match status" value="1"/>
</dbReference>
<keyword evidence="3 6" id="KW-1133">Transmembrane helix</keyword>
<feature type="transmembrane region" description="Helical" evidence="6">
    <location>
        <begin position="238"/>
        <end position="258"/>
    </location>
</feature>
<feature type="transmembrane region" description="Helical" evidence="6">
    <location>
        <begin position="344"/>
        <end position="364"/>
    </location>
</feature>
<protein>
    <submittedName>
        <fullName evidence="7">Major facilitator superfamily</fullName>
    </submittedName>
</protein>
<evidence type="ECO:0000256" key="3">
    <source>
        <dbReference type="ARBA" id="ARBA00022989"/>
    </source>
</evidence>
<evidence type="ECO:0000256" key="4">
    <source>
        <dbReference type="ARBA" id="ARBA00023136"/>
    </source>
</evidence>
<dbReference type="GO" id="GO:0005886">
    <property type="term" value="C:plasma membrane"/>
    <property type="evidence" value="ECO:0007669"/>
    <property type="project" value="TreeGrafter"/>
</dbReference>
<feature type="transmembrane region" description="Helical" evidence="6">
    <location>
        <begin position="209"/>
        <end position="232"/>
    </location>
</feature>
<dbReference type="GO" id="GO:0022857">
    <property type="term" value="F:transmembrane transporter activity"/>
    <property type="evidence" value="ECO:0007669"/>
    <property type="project" value="InterPro"/>
</dbReference>
<name>A0A8H4IVU1_9PEZI</name>
<feature type="transmembrane region" description="Helical" evidence="6">
    <location>
        <begin position="80"/>
        <end position="106"/>
    </location>
</feature>
<evidence type="ECO:0000256" key="2">
    <source>
        <dbReference type="ARBA" id="ARBA00022692"/>
    </source>
</evidence>
<dbReference type="OrthoDB" id="268400at2759"/>
<feature type="transmembrane region" description="Helical" evidence="6">
    <location>
        <begin position="175"/>
        <end position="197"/>
    </location>
</feature>
<evidence type="ECO:0000256" key="5">
    <source>
        <dbReference type="SAM" id="MobiDB-lite"/>
    </source>
</evidence>
<dbReference type="InterPro" id="IPR011701">
    <property type="entry name" value="MFS"/>
</dbReference>
<proteinExistence type="predicted"/>
<organism evidence="7 8">
    <name type="scientific">Botryosphaeria dothidea</name>
    <dbReference type="NCBI Taxonomy" id="55169"/>
    <lineage>
        <taxon>Eukaryota</taxon>
        <taxon>Fungi</taxon>
        <taxon>Dikarya</taxon>
        <taxon>Ascomycota</taxon>
        <taxon>Pezizomycotina</taxon>
        <taxon>Dothideomycetes</taxon>
        <taxon>Dothideomycetes incertae sedis</taxon>
        <taxon>Botryosphaeriales</taxon>
        <taxon>Botryosphaeriaceae</taxon>
        <taxon>Botryosphaeria</taxon>
    </lineage>
</organism>
<keyword evidence="8" id="KW-1185">Reference proteome</keyword>
<accession>A0A8H4IVU1</accession>
<feature type="transmembrane region" description="Helical" evidence="6">
    <location>
        <begin position="150"/>
        <end position="169"/>
    </location>
</feature>
<evidence type="ECO:0000256" key="6">
    <source>
        <dbReference type="SAM" id="Phobius"/>
    </source>
</evidence>
<keyword evidence="4 6" id="KW-0472">Membrane</keyword>
<comment type="caution">
    <text evidence="7">The sequence shown here is derived from an EMBL/GenBank/DDBJ whole genome shotgun (WGS) entry which is preliminary data.</text>
</comment>
<feature type="region of interest" description="Disordered" evidence="5">
    <location>
        <begin position="1"/>
        <end position="25"/>
    </location>
</feature>
<evidence type="ECO:0000313" key="7">
    <source>
        <dbReference type="EMBL" id="KAF4307279.1"/>
    </source>
</evidence>
<comment type="subcellular location">
    <subcellularLocation>
        <location evidence="1">Membrane</location>
        <topology evidence="1">Multi-pass membrane protein</topology>
    </subcellularLocation>
</comment>
<gene>
    <name evidence="7" type="ORF">GTA08_BOTSDO05412</name>
</gene>
<feature type="transmembrane region" description="Helical" evidence="6">
    <location>
        <begin position="425"/>
        <end position="443"/>
    </location>
</feature>
<feature type="transmembrane region" description="Helical" evidence="6">
    <location>
        <begin position="126"/>
        <end position="143"/>
    </location>
</feature>
<dbReference type="Pfam" id="PF07690">
    <property type="entry name" value="MFS_1"/>
    <property type="match status" value="1"/>
</dbReference>
<feature type="transmembrane region" description="Helical" evidence="6">
    <location>
        <begin position="384"/>
        <end position="404"/>
    </location>
</feature>
<feature type="transmembrane region" description="Helical" evidence="6">
    <location>
        <begin position="488"/>
        <end position="507"/>
    </location>
</feature>
<feature type="transmembrane region" description="Helical" evidence="6">
    <location>
        <begin position="513"/>
        <end position="542"/>
    </location>
</feature>
<reference evidence="7" key="1">
    <citation type="submission" date="2020-04" db="EMBL/GenBank/DDBJ databases">
        <title>Genome Assembly and Annotation of Botryosphaeria dothidea sdau 11-99, a Latent Pathogen of Apple Fruit Ring Rot in China.</title>
        <authorList>
            <person name="Yu C."/>
            <person name="Diao Y."/>
            <person name="Lu Q."/>
            <person name="Zhao J."/>
            <person name="Cui S."/>
            <person name="Peng C."/>
            <person name="He B."/>
            <person name="Liu H."/>
        </authorList>
    </citation>
    <scope>NUCLEOTIDE SEQUENCE [LARGE SCALE GENOMIC DNA]</scope>
    <source>
        <strain evidence="7">Sdau11-99</strain>
    </source>
</reference>
<evidence type="ECO:0000313" key="8">
    <source>
        <dbReference type="Proteomes" id="UP000572817"/>
    </source>
</evidence>
<dbReference type="PANTHER" id="PTHR23502">
    <property type="entry name" value="MAJOR FACILITATOR SUPERFAMILY"/>
    <property type="match status" value="1"/>
</dbReference>